<keyword evidence="6 9" id="KW-0227">DNA damage</keyword>
<dbReference type="SUPFAM" id="SSF46767">
    <property type="entry name" value="Methylated DNA-protein cysteine methyltransferase, C-terminal domain"/>
    <property type="match status" value="1"/>
</dbReference>
<evidence type="ECO:0000259" key="10">
    <source>
        <dbReference type="Pfam" id="PF01035"/>
    </source>
</evidence>
<keyword evidence="7 9" id="KW-0234">DNA repair</keyword>
<evidence type="ECO:0000256" key="6">
    <source>
        <dbReference type="ARBA" id="ARBA00022763"/>
    </source>
</evidence>
<dbReference type="InterPro" id="IPR014048">
    <property type="entry name" value="MethylDNA_cys_MeTrfase_DNA-bd"/>
</dbReference>
<reference evidence="12 13" key="1">
    <citation type="submission" date="2018-07" db="EMBL/GenBank/DDBJ databases">
        <title>Genomic Encyclopedia of Type Strains, Phase IV (KMG-IV): sequencing the most valuable type-strain genomes for metagenomic binning, comparative biology and taxonomic classification.</title>
        <authorList>
            <person name="Goeker M."/>
        </authorList>
    </citation>
    <scope>NUCLEOTIDE SEQUENCE [LARGE SCALE GENOMIC DNA]</scope>
    <source>
        <strain evidence="12 13">DSM 103736</strain>
    </source>
</reference>
<dbReference type="SUPFAM" id="SSF53155">
    <property type="entry name" value="Methylated DNA-protein cysteine methyltransferase domain"/>
    <property type="match status" value="1"/>
</dbReference>
<dbReference type="GO" id="GO:0003908">
    <property type="term" value="F:methylated-DNA-[protein]-cysteine S-methyltransferase activity"/>
    <property type="evidence" value="ECO:0007669"/>
    <property type="project" value="UniProtKB-UniRule"/>
</dbReference>
<evidence type="ECO:0000256" key="7">
    <source>
        <dbReference type="ARBA" id="ARBA00023204"/>
    </source>
</evidence>
<evidence type="ECO:0000259" key="11">
    <source>
        <dbReference type="Pfam" id="PF02870"/>
    </source>
</evidence>
<dbReference type="Pfam" id="PF02870">
    <property type="entry name" value="Methyltransf_1N"/>
    <property type="match status" value="1"/>
</dbReference>
<comment type="subcellular location">
    <subcellularLocation>
        <location evidence="9">Cytoplasm</location>
    </subcellularLocation>
</comment>
<comment type="catalytic activity">
    <reaction evidence="1 9">
        <text>a 4-O-methyl-thymidine in DNA + L-cysteinyl-[protein] = a thymidine in DNA + S-methyl-L-cysteinyl-[protein]</text>
        <dbReference type="Rhea" id="RHEA:53428"/>
        <dbReference type="Rhea" id="RHEA-COMP:10131"/>
        <dbReference type="Rhea" id="RHEA-COMP:10132"/>
        <dbReference type="Rhea" id="RHEA-COMP:13555"/>
        <dbReference type="Rhea" id="RHEA-COMP:13556"/>
        <dbReference type="ChEBI" id="CHEBI:29950"/>
        <dbReference type="ChEBI" id="CHEBI:82612"/>
        <dbReference type="ChEBI" id="CHEBI:137386"/>
        <dbReference type="ChEBI" id="CHEBI:137387"/>
        <dbReference type="EC" id="2.1.1.63"/>
    </reaction>
</comment>
<dbReference type="InterPro" id="IPR036388">
    <property type="entry name" value="WH-like_DNA-bd_sf"/>
</dbReference>
<dbReference type="InterPro" id="IPR008332">
    <property type="entry name" value="MethylG_MeTrfase_N"/>
</dbReference>
<dbReference type="PANTHER" id="PTHR10815:SF5">
    <property type="entry name" value="METHYLATED-DNA--PROTEIN-CYSTEINE METHYLTRANSFERASE"/>
    <property type="match status" value="1"/>
</dbReference>
<evidence type="ECO:0000313" key="13">
    <source>
        <dbReference type="Proteomes" id="UP000254848"/>
    </source>
</evidence>
<keyword evidence="4 9" id="KW-0489">Methyltransferase</keyword>
<dbReference type="FunFam" id="1.10.10.10:FF:000214">
    <property type="entry name" value="Methylated-DNA--protein-cysteine methyltransferase"/>
    <property type="match status" value="1"/>
</dbReference>
<evidence type="ECO:0000313" key="12">
    <source>
        <dbReference type="EMBL" id="RDK89505.1"/>
    </source>
</evidence>
<dbReference type="GO" id="GO:0032259">
    <property type="term" value="P:methylation"/>
    <property type="evidence" value="ECO:0007669"/>
    <property type="project" value="UniProtKB-KW"/>
</dbReference>
<feature type="active site" description="Nucleophile; methyl group acceptor" evidence="9">
    <location>
        <position position="129"/>
    </location>
</feature>
<evidence type="ECO:0000256" key="9">
    <source>
        <dbReference type="HAMAP-Rule" id="MF_00772"/>
    </source>
</evidence>
<dbReference type="PROSITE" id="PS00374">
    <property type="entry name" value="MGMT"/>
    <property type="match status" value="1"/>
</dbReference>
<dbReference type="PANTHER" id="PTHR10815">
    <property type="entry name" value="METHYLATED-DNA--PROTEIN-CYSTEINE METHYLTRANSFERASE"/>
    <property type="match status" value="1"/>
</dbReference>
<dbReference type="Gene3D" id="1.10.10.10">
    <property type="entry name" value="Winged helix-like DNA-binding domain superfamily/Winged helix DNA-binding domain"/>
    <property type="match status" value="1"/>
</dbReference>
<accession>A0A370QMC1</accession>
<dbReference type="EC" id="2.1.1.63" evidence="9"/>
<keyword evidence="3 9" id="KW-0963">Cytoplasm</keyword>
<feature type="domain" description="Methylguanine DNA methyltransferase ribonuclease-like" evidence="11">
    <location>
        <begin position="1"/>
        <end position="74"/>
    </location>
</feature>
<comment type="catalytic activity">
    <reaction evidence="8 9">
        <text>a 6-O-methyl-2'-deoxyguanosine in DNA + L-cysteinyl-[protein] = S-methyl-L-cysteinyl-[protein] + a 2'-deoxyguanosine in DNA</text>
        <dbReference type="Rhea" id="RHEA:24000"/>
        <dbReference type="Rhea" id="RHEA-COMP:10131"/>
        <dbReference type="Rhea" id="RHEA-COMP:10132"/>
        <dbReference type="Rhea" id="RHEA-COMP:11367"/>
        <dbReference type="Rhea" id="RHEA-COMP:11368"/>
        <dbReference type="ChEBI" id="CHEBI:29950"/>
        <dbReference type="ChEBI" id="CHEBI:82612"/>
        <dbReference type="ChEBI" id="CHEBI:85445"/>
        <dbReference type="ChEBI" id="CHEBI:85448"/>
        <dbReference type="EC" id="2.1.1.63"/>
    </reaction>
</comment>
<evidence type="ECO:0000256" key="4">
    <source>
        <dbReference type="ARBA" id="ARBA00022603"/>
    </source>
</evidence>
<sequence length="162" mass="18075">MYHTIYISPIGPLRLVSDEGGLRQLWLPNEIEEKICPQGWKEDADFSINRLIAARLDDYFAGRRVAFDDLPLAPHGTPFQQAVWQRLLTIPYGEISHYSIIAQQMGKPKAVRAVGGAVGRNPISILIPCHRVLGRDMSLTGYSGGLPIKRALLALEKIAYRP</sequence>
<dbReference type="CDD" id="cd06445">
    <property type="entry name" value="ATase"/>
    <property type="match status" value="1"/>
</dbReference>
<dbReference type="HAMAP" id="MF_00772">
    <property type="entry name" value="OGT"/>
    <property type="match status" value="1"/>
</dbReference>
<evidence type="ECO:0000256" key="3">
    <source>
        <dbReference type="ARBA" id="ARBA00022490"/>
    </source>
</evidence>
<comment type="function">
    <text evidence="9">Involved in the cellular defense against the biological effects of O6-methylguanine (O6-MeG) and O4-methylthymine (O4-MeT) in DNA. Repairs the methylated nucleobase in DNA by stoichiometrically transferring the methyl group to a cysteine residue in the enzyme. This is a suicide reaction: the enzyme is irreversibly inactivated.</text>
</comment>
<keyword evidence="13" id="KW-1185">Reference proteome</keyword>
<dbReference type="GO" id="GO:0006307">
    <property type="term" value="P:DNA alkylation repair"/>
    <property type="evidence" value="ECO:0007669"/>
    <property type="project" value="UniProtKB-UniRule"/>
</dbReference>
<feature type="domain" description="Methylated-DNA-[protein]-cysteine S-methyltransferase DNA binding" evidence="10">
    <location>
        <begin position="78"/>
        <end position="157"/>
    </location>
</feature>
<dbReference type="NCBIfam" id="TIGR00589">
    <property type="entry name" value="ogt"/>
    <property type="match status" value="1"/>
</dbReference>
<name>A0A370QMC1_9GAMM</name>
<protein>
    <recommendedName>
        <fullName evidence="9">Methylated-DNA--protein-cysteine methyltransferase</fullName>
        <ecNumber evidence="9">2.1.1.63</ecNumber>
    </recommendedName>
    <alternativeName>
        <fullName evidence="9">6-O-methylguanine-DNA methyltransferase</fullName>
        <shortName evidence="9">MGMT</shortName>
    </alternativeName>
    <alternativeName>
        <fullName evidence="9">O-6-methylguanine-DNA-alkyltransferase</fullName>
    </alternativeName>
</protein>
<evidence type="ECO:0000256" key="8">
    <source>
        <dbReference type="ARBA" id="ARBA00049348"/>
    </source>
</evidence>
<evidence type="ECO:0000256" key="2">
    <source>
        <dbReference type="ARBA" id="ARBA00008711"/>
    </source>
</evidence>
<comment type="caution">
    <text evidence="12">The sequence shown here is derived from an EMBL/GenBank/DDBJ whole genome shotgun (WGS) entry which is preliminary data.</text>
</comment>
<dbReference type="Gene3D" id="3.30.160.70">
    <property type="entry name" value="Methylated DNA-protein cysteine methyltransferase domain"/>
    <property type="match status" value="1"/>
</dbReference>
<dbReference type="EMBL" id="QRAP01000007">
    <property type="protein sequence ID" value="RDK89505.1"/>
    <property type="molecule type" value="Genomic_DNA"/>
</dbReference>
<dbReference type="InterPro" id="IPR036631">
    <property type="entry name" value="MGMT_N_sf"/>
</dbReference>
<keyword evidence="5 9" id="KW-0808">Transferase</keyword>
<evidence type="ECO:0000256" key="5">
    <source>
        <dbReference type="ARBA" id="ARBA00022679"/>
    </source>
</evidence>
<proteinExistence type="inferred from homology"/>
<organism evidence="12 13">
    <name type="scientific">Enterobacillus tribolii</name>
    <dbReference type="NCBI Taxonomy" id="1487935"/>
    <lineage>
        <taxon>Bacteria</taxon>
        <taxon>Pseudomonadati</taxon>
        <taxon>Pseudomonadota</taxon>
        <taxon>Gammaproteobacteria</taxon>
        <taxon>Enterobacterales</taxon>
        <taxon>Hafniaceae</taxon>
        <taxon>Enterobacillus</taxon>
    </lineage>
</organism>
<gene>
    <name evidence="12" type="ORF">C8D90_107157</name>
</gene>
<dbReference type="Proteomes" id="UP000254848">
    <property type="component" value="Unassembled WGS sequence"/>
</dbReference>
<dbReference type="Pfam" id="PF01035">
    <property type="entry name" value="DNA_binding_1"/>
    <property type="match status" value="1"/>
</dbReference>
<dbReference type="InterPro" id="IPR023546">
    <property type="entry name" value="MGMT"/>
</dbReference>
<comment type="miscellaneous">
    <text evidence="9">This enzyme catalyzes only one turnover and therefore is not strictly catalytic. According to one definition, an enzyme is a biocatalyst that acts repeatedly and over many reaction cycles.</text>
</comment>
<evidence type="ECO:0000256" key="1">
    <source>
        <dbReference type="ARBA" id="ARBA00001286"/>
    </source>
</evidence>
<dbReference type="OrthoDB" id="9802228at2"/>
<dbReference type="InterPro" id="IPR001497">
    <property type="entry name" value="MethylDNA_cys_MeTrfase_AS"/>
</dbReference>
<comment type="similarity">
    <text evidence="2 9">Belongs to the MGMT family.</text>
</comment>
<dbReference type="RefSeq" id="WP_115459377.1">
    <property type="nucleotide sequence ID" value="NZ_QRAP01000007.1"/>
</dbReference>
<dbReference type="InterPro" id="IPR036217">
    <property type="entry name" value="MethylDNA_cys_MeTrfase_DNAb"/>
</dbReference>
<dbReference type="GO" id="GO:0005737">
    <property type="term" value="C:cytoplasm"/>
    <property type="evidence" value="ECO:0007669"/>
    <property type="project" value="UniProtKB-SubCell"/>
</dbReference>
<dbReference type="AlphaFoldDB" id="A0A370QMC1"/>